<feature type="region of interest" description="Disordered" evidence="1">
    <location>
        <begin position="232"/>
        <end position="338"/>
    </location>
</feature>
<accession>A0A1X1X386</accession>
<feature type="compositionally biased region" description="Low complexity" evidence="1">
    <location>
        <begin position="259"/>
        <end position="271"/>
    </location>
</feature>
<protein>
    <submittedName>
        <fullName evidence="2">Uncharacterized protein</fullName>
    </submittedName>
</protein>
<sequence length="338" mass="33889">MAKSIRPWATAVIAVVGAGVVAVAPFEPLGPGDTIRITPSAVEIDSSPSPTAYYPQVVMRSLDNAGDRLSEYLAAPLPIVTAVAGNQYTSLTDIVDAVEGGDVVEIVDAVIRSIAMPVTNLVKVVGSGQPFEMTASLVVRLALPIVSGVMAAGSTVGDVVDSLLDLDVVGAASAATNLPARIVDGVLNGRVDGISDDYFGFLAPVAEEPVSDQLTGPVSFLIESLQEIGDTIAAPASPGADPDTRDLGAAAAPPPVNHASDSPSSPTASEDPPAEAEPAESSSDVDESPQEDATESDSVESAQAAPAPDDSPSADAGSDDASAGDAQDSSSEGACADE</sequence>
<proteinExistence type="predicted"/>
<evidence type="ECO:0000313" key="2">
    <source>
        <dbReference type="EMBL" id="ORV93130.1"/>
    </source>
</evidence>
<dbReference type="AlphaFoldDB" id="A0A1X1X386"/>
<feature type="compositionally biased region" description="Acidic residues" evidence="1">
    <location>
        <begin position="272"/>
        <end position="298"/>
    </location>
</feature>
<evidence type="ECO:0000256" key="1">
    <source>
        <dbReference type="SAM" id="MobiDB-lite"/>
    </source>
</evidence>
<dbReference type="RefSeq" id="WP_085171677.1">
    <property type="nucleotide sequence ID" value="NZ_LQPC01000002.1"/>
</dbReference>
<dbReference type="Proteomes" id="UP000193622">
    <property type="component" value="Unassembled WGS sequence"/>
</dbReference>
<gene>
    <name evidence="2" type="ORF">AWC12_01725</name>
</gene>
<name>A0A1X1X386_MYCIR</name>
<reference evidence="2 3" key="1">
    <citation type="submission" date="2016-01" db="EMBL/GenBank/DDBJ databases">
        <title>The new phylogeny of the genus Mycobacterium.</title>
        <authorList>
            <person name="Tarcisio F."/>
            <person name="Conor M."/>
            <person name="Antonella G."/>
            <person name="Elisabetta G."/>
            <person name="Giulia F.S."/>
            <person name="Sara T."/>
            <person name="Anna F."/>
            <person name="Clotilde B."/>
            <person name="Roberto B."/>
            <person name="Veronica D.S."/>
            <person name="Fabio R."/>
            <person name="Monica P."/>
            <person name="Olivier J."/>
            <person name="Enrico T."/>
            <person name="Nicola S."/>
        </authorList>
    </citation>
    <scope>NUCLEOTIDE SEQUENCE [LARGE SCALE GENOMIC DNA]</scope>
    <source>
        <strain evidence="2 3">DSM 45541</strain>
    </source>
</reference>
<comment type="caution">
    <text evidence="2">The sequence shown here is derived from an EMBL/GenBank/DDBJ whole genome shotgun (WGS) entry which is preliminary data.</text>
</comment>
<organism evidence="2 3">
    <name type="scientific">Mycolicibacterium iranicum</name>
    <name type="common">Mycobacterium iranicum</name>
    <dbReference type="NCBI Taxonomy" id="912594"/>
    <lineage>
        <taxon>Bacteria</taxon>
        <taxon>Bacillati</taxon>
        <taxon>Actinomycetota</taxon>
        <taxon>Actinomycetes</taxon>
        <taxon>Mycobacteriales</taxon>
        <taxon>Mycobacteriaceae</taxon>
        <taxon>Mycolicibacterium</taxon>
    </lineage>
</organism>
<evidence type="ECO:0000313" key="3">
    <source>
        <dbReference type="Proteomes" id="UP000193622"/>
    </source>
</evidence>
<dbReference type="EMBL" id="LQPC01000002">
    <property type="protein sequence ID" value="ORV93130.1"/>
    <property type="molecule type" value="Genomic_DNA"/>
</dbReference>
<feature type="compositionally biased region" description="Low complexity" evidence="1">
    <location>
        <begin position="300"/>
        <end position="338"/>
    </location>
</feature>